<dbReference type="Pfam" id="PF06309">
    <property type="entry name" value="Torsin"/>
    <property type="match status" value="1"/>
</dbReference>
<dbReference type="Gene3D" id="3.40.50.300">
    <property type="entry name" value="P-loop containing nucleotide triphosphate hydrolases"/>
    <property type="match status" value="1"/>
</dbReference>
<dbReference type="InterPro" id="IPR027417">
    <property type="entry name" value="P-loop_NTPase"/>
</dbReference>
<dbReference type="RefSeq" id="XP_062703127.1">
    <property type="nucleotide sequence ID" value="XM_062847143.1"/>
</dbReference>
<proteinExistence type="inferred from homology"/>
<keyword evidence="2" id="KW-0732">Signal</keyword>
<accession>A0ABM1YCF3</accession>
<evidence type="ECO:0000256" key="2">
    <source>
        <dbReference type="SAM" id="SignalP"/>
    </source>
</evidence>
<name>A0ABM1YCF3_AEDAL</name>
<organism evidence="3 4">
    <name type="scientific">Aedes albopictus</name>
    <name type="common">Asian tiger mosquito</name>
    <name type="synonym">Stegomyia albopicta</name>
    <dbReference type="NCBI Taxonomy" id="7160"/>
    <lineage>
        <taxon>Eukaryota</taxon>
        <taxon>Metazoa</taxon>
        <taxon>Ecdysozoa</taxon>
        <taxon>Arthropoda</taxon>
        <taxon>Hexapoda</taxon>
        <taxon>Insecta</taxon>
        <taxon>Pterygota</taxon>
        <taxon>Neoptera</taxon>
        <taxon>Endopterygota</taxon>
        <taxon>Diptera</taxon>
        <taxon>Nematocera</taxon>
        <taxon>Culicoidea</taxon>
        <taxon>Culicidae</taxon>
        <taxon>Culicinae</taxon>
        <taxon>Aedini</taxon>
        <taxon>Aedes</taxon>
        <taxon>Stegomyia</taxon>
    </lineage>
</organism>
<evidence type="ECO:0000313" key="3">
    <source>
        <dbReference type="EnsemblMetazoa" id="AALFPA23_007872.P10533"/>
    </source>
</evidence>
<reference evidence="4" key="1">
    <citation type="journal article" date="2015" name="Proc. Natl. Acad. Sci. U.S.A.">
        <title>Genome sequence of the Asian Tiger mosquito, Aedes albopictus, reveals insights into its biology, genetics, and evolution.</title>
        <authorList>
            <person name="Chen X.G."/>
            <person name="Jiang X."/>
            <person name="Gu J."/>
            <person name="Xu M."/>
            <person name="Wu Y."/>
            <person name="Deng Y."/>
            <person name="Zhang C."/>
            <person name="Bonizzoni M."/>
            <person name="Dermauw W."/>
            <person name="Vontas J."/>
            <person name="Armbruster P."/>
            <person name="Huang X."/>
            <person name="Yang Y."/>
            <person name="Zhang H."/>
            <person name="He W."/>
            <person name="Peng H."/>
            <person name="Liu Y."/>
            <person name="Wu K."/>
            <person name="Chen J."/>
            <person name="Lirakis M."/>
            <person name="Topalis P."/>
            <person name="Van Leeuwen T."/>
            <person name="Hall A.B."/>
            <person name="Jiang X."/>
            <person name="Thorpe C."/>
            <person name="Mueller R.L."/>
            <person name="Sun C."/>
            <person name="Waterhouse R.M."/>
            <person name="Yan G."/>
            <person name="Tu Z.J."/>
            <person name="Fang X."/>
            <person name="James A.A."/>
        </authorList>
    </citation>
    <scope>NUCLEOTIDE SEQUENCE [LARGE SCALE GENOMIC DNA]</scope>
    <source>
        <strain evidence="4">Foshan</strain>
    </source>
</reference>
<reference evidence="3" key="2">
    <citation type="submission" date="2025-05" db="UniProtKB">
        <authorList>
            <consortium name="EnsemblMetazoa"/>
        </authorList>
    </citation>
    <scope>IDENTIFICATION</scope>
    <source>
        <strain evidence="3">Foshan</strain>
    </source>
</reference>
<dbReference type="RefSeq" id="XP_029712598.1">
    <property type="nucleotide sequence ID" value="XM_029856738.2"/>
</dbReference>
<evidence type="ECO:0000256" key="1">
    <source>
        <dbReference type="ARBA" id="ARBA00006235"/>
    </source>
</evidence>
<comment type="similarity">
    <text evidence="1">Belongs to the ClpA/ClpB family. Torsin subfamily.</text>
</comment>
<dbReference type="EnsemblMetazoa" id="AALFPA23_007872.R10534">
    <property type="protein sequence ID" value="AALFPA23_007872.P10534"/>
    <property type="gene ID" value="AALFPA23_007872"/>
</dbReference>
<dbReference type="EnsemblMetazoa" id="AALFPA23_007872.R10533">
    <property type="protein sequence ID" value="AALFPA23_007872.P10533"/>
    <property type="gene ID" value="AALFPA23_007872"/>
</dbReference>
<dbReference type="PANTHER" id="PTHR10760">
    <property type="entry name" value="TORSIN"/>
    <property type="match status" value="1"/>
</dbReference>
<dbReference type="SUPFAM" id="SSF52540">
    <property type="entry name" value="P-loop containing nucleoside triphosphate hydrolases"/>
    <property type="match status" value="1"/>
</dbReference>
<dbReference type="EnsemblMetazoa" id="AALFPA23_007872.R10532">
    <property type="protein sequence ID" value="AALFPA23_007872.P10532"/>
    <property type="gene ID" value="AALFPA23_007872"/>
</dbReference>
<dbReference type="GeneID" id="115257285"/>
<evidence type="ECO:0000313" key="4">
    <source>
        <dbReference type="Proteomes" id="UP000069940"/>
    </source>
</evidence>
<sequence length="330" mass="36248">MKPSFLVLSVLLALILCGNAIVISTGVIVGASLTGLAGVAVSLNCLIYECCRKPDSKSSAAALELDFKKHVFGQHIVQDVVVNAIRAHFDKIESSRKPLVMSFHGPSGTGKNYVAGFVATALFKNGIRSKFVKKFTAATTDKDLAGKVKEAVKNCPYSLFIFDEIELMPKGVFDPIVSLLDHHSDLEDHDFSKSVFIFLSNSAGAEITKTLKSIMVAGRYRDETGLEDFQHVAQLGAYNIEGGLHRSKLIASHVIDHFVPFLPLEQIHVELCIKKEYILNGCPDEPTEKDIRKIIALAMTKDDTKTFSNGGCKRIHKTVASHCNPQRKKY</sequence>
<dbReference type="Proteomes" id="UP000069940">
    <property type="component" value="Unassembled WGS sequence"/>
</dbReference>
<protein>
    <recommendedName>
        <fullName evidence="5">Torsin</fullName>
    </recommendedName>
</protein>
<evidence type="ECO:0008006" key="5">
    <source>
        <dbReference type="Google" id="ProtNLM"/>
    </source>
</evidence>
<dbReference type="RefSeq" id="XP_062703126.1">
    <property type="nucleotide sequence ID" value="XM_062847142.1"/>
</dbReference>
<dbReference type="InterPro" id="IPR010448">
    <property type="entry name" value="Torsin"/>
</dbReference>
<keyword evidence="4" id="KW-1185">Reference proteome</keyword>
<dbReference type="PANTHER" id="PTHR10760:SF2">
    <property type="entry name" value="LD13476P-RELATED"/>
    <property type="match status" value="1"/>
</dbReference>
<feature type="signal peptide" evidence="2">
    <location>
        <begin position="1"/>
        <end position="20"/>
    </location>
</feature>
<feature type="chain" id="PRO_5045023530" description="Torsin" evidence="2">
    <location>
        <begin position="21"/>
        <end position="330"/>
    </location>
</feature>